<sequence length="295" mass="32814">MFKSIIIVLIGCILVLNATTIVGQNGVLVWMGLERTSENITSDLTEIETIHSILTSVAYERFNLGPNSTLILNNFTNVQSDINNVGLLTLPMISTCCPWGRPEVIEYARDLFLNPKPFISSAIEISILEGFNGFNVDIEPGSGDGTEQDAIDYANFIDQFANALHLNDKILTVAVATYTPFWNYTLLGNTAVDYLFTMSTYGGDIEQFTQNFQYAVNSIPLDKLAIGLMTVDGNNNPLSDQDLTQRFDLINAANIRYIGIWDAPIPSNWFPFLTEFSQRNQVNKISALLPGQQDY</sequence>
<organism evidence="1 2">
    <name type="scientific">Cavenderia fasciculata</name>
    <name type="common">Slime mold</name>
    <name type="synonym">Dictyostelium fasciculatum</name>
    <dbReference type="NCBI Taxonomy" id="261658"/>
    <lineage>
        <taxon>Eukaryota</taxon>
        <taxon>Amoebozoa</taxon>
        <taxon>Evosea</taxon>
        <taxon>Eumycetozoa</taxon>
        <taxon>Dictyostelia</taxon>
        <taxon>Acytosteliales</taxon>
        <taxon>Cavenderiaceae</taxon>
        <taxon>Cavenderia</taxon>
    </lineage>
</organism>
<evidence type="ECO:0000313" key="1">
    <source>
        <dbReference type="EMBL" id="EGG14717.1"/>
    </source>
</evidence>
<dbReference type="GO" id="GO:0005975">
    <property type="term" value="P:carbohydrate metabolic process"/>
    <property type="evidence" value="ECO:0007669"/>
    <property type="project" value="InterPro"/>
</dbReference>
<dbReference type="GeneID" id="14866708"/>
<accession>F4QBX9</accession>
<dbReference type="AlphaFoldDB" id="F4QBX9"/>
<dbReference type="Proteomes" id="UP000007797">
    <property type="component" value="Unassembled WGS sequence"/>
</dbReference>
<dbReference type="PROSITE" id="PS01095">
    <property type="entry name" value="GH18_1"/>
    <property type="match status" value="1"/>
</dbReference>
<proteinExistence type="predicted"/>
<dbReference type="InterPro" id="IPR017853">
    <property type="entry name" value="GH"/>
</dbReference>
<dbReference type="KEGG" id="dfa:DFA_10977"/>
<dbReference type="InterPro" id="IPR001579">
    <property type="entry name" value="Glyco_hydro_18_chit_AS"/>
</dbReference>
<dbReference type="GO" id="GO:0004553">
    <property type="term" value="F:hydrolase activity, hydrolyzing O-glycosyl compounds"/>
    <property type="evidence" value="ECO:0007669"/>
    <property type="project" value="InterPro"/>
</dbReference>
<reference evidence="2" key="1">
    <citation type="journal article" date="2011" name="Genome Res.">
        <title>Phylogeny-wide analysis of social amoeba genomes highlights ancient origins for complex intercellular communication.</title>
        <authorList>
            <person name="Heidel A.J."/>
            <person name="Lawal H.M."/>
            <person name="Felder M."/>
            <person name="Schilde C."/>
            <person name="Helps N.R."/>
            <person name="Tunggal B."/>
            <person name="Rivero F."/>
            <person name="John U."/>
            <person name="Schleicher M."/>
            <person name="Eichinger L."/>
            <person name="Platzer M."/>
            <person name="Noegel A.A."/>
            <person name="Schaap P."/>
            <person name="Gloeckner G."/>
        </authorList>
    </citation>
    <scope>NUCLEOTIDE SEQUENCE [LARGE SCALE GENOMIC DNA]</scope>
    <source>
        <strain evidence="2">SH3</strain>
    </source>
</reference>
<dbReference type="RefSeq" id="XP_004351225.1">
    <property type="nucleotide sequence ID" value="XM_004351173.1"/>
</dbReference>
<name>F4QBX9_CACFS</name>
<gene>
    <name evidence="1" type="ORF">DFA_10977</name>
</gene>
<evidence type="ECO:0008006" key="3">
    <source>
        <dbReference type="Google" id="ProtNLM"/>
    </source>
</evidence>
<evidence type="ECO:0000313" key="2">
    <source>
        <dbReference type="Proteomes" id="UP000007797"/>
    </source>
</evidence>
<keyword evidence="2" id="KW-1185">Reference proteome</keyword>
<dbReference type="SUPFAM" id="SSF51445">
    <property type="entry name" value="(Trans)glycosidases"/>
    <property type="match status" value="1"/>
</dbReference>
<dbReference type="Gene3D" id="3.20.20.80">
    <property type="entry name" value="Glycosidases"/>
    <property type="match status" value="1"/>
</dbReference>
<protein>
    <recommendedName>
        <fullName evidence="3">GH18 domain-containing protein</fullName>
    </recommendedName>
</protein>
<dbReference type="OMA" id="PWMGLER"/>
<dbReference type="OrthoDB" id="15244at2759"/>
<dbReference type="EMBL" id="GL883028">
    <property type="protein sequence ID" value="EGG14717.1"/>
    <property type="molecule type" value="Genomic_DNA"/>
</dbReference>